<evidence type="ECO:0000256" key="5">
    <source>
        <dbReference type="ARBA" id="ARBA00023157"/>
    </source>
</evidence>
<evidence type="ECO:0000256" key="8">
    <source>
        <dbReference type="SAM" id="MobiDB-lite"/>
    </source>
</evidence>
<dbReference type="InterPro" id="IPR000742">
    <property type="entry name" value="EGF"/>
</dbReference>
<dbReference type="FunFam" id="2.10.25.10:FF:000004">
    <property type="entry name" value="Neurogenic locus notch 1"/>
    <property type="match status" value="1"/>
</dbReference>
<dbReference type="SMART" id="SM00181">
    <property type="entry name" value="EGF"/>
    <property type="match status" value="4"/>
</dbReference>
<dbReference type="FunFam" id="2.10.25.10:FF:000499">
    <property type="entry name" value="Predicted protein"/>
    <property type="match status" value="1"/>
</dbReference>
<accession>A0A8C2G2Y5</accession>
<dbReference type="PROSITE" id="PS51233">
    <property type="entry name" value="VWFD"/>
    <property type="match status" value="1"/>
</dbReference>
<keyword evidence="6" id="KW-0325">Glycoprotein</keyword>
<dbReference type="Pfam" id="PF23283">
    <property type="entry name" value="D8C_UMOD"/>
    <property type="match status" value="1"/>
</dbReference>
<evidence type="ECO:0000313" key="11">
    <source>
        <dbReference type="Ensembl" id="ENSCCRP00020062087.1"/>
    </source>
</evidence>
<keyword evidence="5 7" id="KW-1015">Disulfide bond</keyword>
<feature type="domain" description="VWFD" evidence="10">
    <location>
        <begin position="424"/>
        <end position="605"/>
    </location>
</feature>
<evidence type="ECO:0000256" key="4">
    <source>
        <dbReference type="ARBA" id="ARBA00023054"/>
    </source>
</evidence>
<dbReference type="PROSITE" id="PS00022">
    <property type="entry name" value="EGF_1"/>
    <property type="match status" value="2"/>
</dbReference>
<dbReference type="PROSITE" id="PS00010">
    <property type="entry name" value="ASX_HYDROXYL"/>
    <property type="match status" value="1"/>
</dbReference>
<dbReference type="Ensembl" id="ENSCCRT00020068357.1">
    <property type="protein sequence ID" value="ENSCCRP00020062087.1"/>
    <property type="gene ID" value="ENSCCRG00020029288.1"/>
</dbReference>
<evidence type="ECO:0000259" key="9">
    <source>
        <dbReference type="PROSITE" id="PS50026"/>
    </source>
</evidence>
<dbReference type="InterPro" id="IPR001846">
    <property type="entry name" value="VWF_type-D"/>
</dbReference>
<protein>
    <submittedName>
        <fullName evidence="11">Si:dkey-30e9.7</fullName>
    </submittedName>
</protein>
<evidence type="ECO:0000259" key="10">
    <source>
        <dbReference type="PROSITE" id="PS51233"/>
    </source>
</evidence>
<dbReference type="SMART" id="SM00216">
    <property type="entry name" value="VWD"/>
    <property type="match status" value="1"/>
</dbReference>
<feature type="disulfide bond" evidence="7">
    <location>
        <begin position="1204"/>
        <end position="1213"/>
    </location>
</feature>
<dbReference type="InterPro" id="IPR057774">
    <property type="entry name" value="D8C_UMOD/GP2/OIT3-like"/>
</dbReference>
<dbReference type="InterPro" id="IPR018097">
    <property type="entry name" value="EGF_Ca-bd_CS"/>
</dbReference>
<feature type="compositionally biased region" description="Low complexity" evidence="8">
    <location>
        <begin position="720"/>
        <end position="740"/>
    </location>
</feature>
<keyword evidence="1 7" id="KW-0245">EGF-like domain</keyword>
<dbReference type="GO" id="GO:0005102">
    <property type="term" value="F:signaling receptor binding"/>
    <property type="evidence" value="ECO:0007669"/>
    <property type="project" value="TreeGrafter"/>
</dbReference>
<dbReference type="InterPro" id="IPR057885">
    <property type="entry name" value="Ig_VWDE"/>
</dbReference>
<feature type="compositionally biased region" description="Low complexity" evidence="8">
    <location>
        <begin position="631"/>
        <end position="648"/>
    </location>
</feature>
<keyword evidence="3" id="KW-0677">Repeat</keyword>
<keyword evidence="2" id="KW-0732">Signal</keyword>
<dbReference type="GO" id="GO:0007417">
    <property type="term" value="P:central nervous system development"/>
    <property type="evidence" value="ECO:0007669"/>
    <property type="project" value="UniProtKB-ARBA"/>
</dbReference>
<feature type="region of interest" description="Disordered" evidence="8">
    <location>
        <begin position="671"/>
        <end position="772"/>
    </location>
</feature>
<evidence type="ECO:0000256" key="1">
    <source>
        <dbReference type="ARBA" id="ARBA00022536"/>
    </source>
</evidence>
<dbReference type="Pfam" id="PF26129">
    <property type="entry name" value="Vwde"/>
    <property type="match status" value="1"/>
</dbReference>
<feature type="domain" description="EGF-like" evidence="9">
    <location>
        <begin position="1138"/>
        <end position="1177"/>
    </location>
</feature>
<evidence type="ECO:0000256" key="2">
    <source>
        <dbReference type="ARBA" id="ARBA00022729"/>
    </source>
</evidence>
<dbReference type="InterPro" id="IPR058727">
    <property type="entry name" value="Helical_Vwde"/>
</dbReference>
<dbReference type="InterPro" id="IPR000152">
    <property type="entry name" value="EGF-type_Asp/Asn_hydroxyl_site"/>
</dbReference>
<dbReference type="GO" id="GO:0009986">
    <property type="term" value="C:cell surface"/>
    <property type="evidence" value="ECO:0007669"/>
    <property type="project" value="TreeGrafter"/>
</dbReference>
<feature type="region of interest" description="Disordered" evidence="8">
    <location>
        <begin position="629"/>
        <end position="652"/>
    </location>
</feature>
<dbReference type="PANTHER" id="PTHR14949:SF53">
    <property type="entry name" value="VON WILLEBRAND FACTOR D AND EGF DOMAIN-CONTAINING PROTEIN"/>
    <property type="match status" value="1"/>
</dbReference>
<organism evidence="11 12">
    <name type="scientific">Cyprinus carpio</name>
    <name type="common">Common carp</name>
    <dbReference type="NCBI Taxonomy" id="7962"/>
    <lineage>
        <taxon>Eukaryota</taxon>
        <taxon>Metazoa</taxon>
        <taxon>Chordata</taxon>
        <taxon>Craniata</taxon>
        <taxon>Vertebrata</taxon>
        <taxon>Euteleostomi</taxon>
        <taxon>Actinopterygii</taxon>
        <taxon>Neopterygii</taxon>
        <taxon>Teleostei</taxon>
        <taxon>Ostariophysi</taxon>
        <taxon>Cypriniformes</taxon>
        <taxon>Cyprinidae</taxon>
        <taxon>Cyprininae</taxon>
        <taxon>Cyprinus</taxon>
    </lineage>
</organism>
<feature type="domain" description="EGF-like" evidence="9">
    <location>
        <begin position="1179"/>
        <end position="1214"/>
    </location>
</feature>
<evidence type="ECO:0000256" key="3">
    <source>
        <dbReference type="ARBA" id="ARBA00022737"/>
    </source>
</evidence>
<feature type="compositionally biased region" description="Polar residues" evidence="8">
    <location>
        <begin position="689"/>
        <end position="716"/>
    </location>
</feature>
<reference evidence="11" key="1">
    <citation type="submission" date="2025-08" db="UniProtKB">
        <authorList>
            <consortium name="Ensembl"/>
        </authorList>
    </citation>
    <scope>IDENTIFICATION</scope>
</reference>
<dbReference type="GO" id="GO:0005509">
    <property type="term" value="F:calcium ion binding"/>
    <property type="evidence" value="ECO:0007669"/>
    <property type="project" value="InterPro"/>
</dbReference>
<dbReference type="InterPro" id="IPR001881">
    <property type="entry name" value="EGF-like_Ca-bd_dom"/>
</dbReference>
<evidence type="ECO:0000313" key="12">
    <source>
        <dbReference type="Proteomes" id="UP000694701"/>
    </source>
</evidence>
<dbReference type="SUPFAM" id="SSF57196">
    <property type="entry name" value="EGF/Laminin"/>
    <property type="match status" value="2"/>
</dbReference>
<dbReference type="PROSITE" id="PS50026">
    <property type="entry name" value="EGF_3"/>
    <property type="match status" value="2"/>
</dbReference>
<dbReference type="InterPro" id="IPR050969">
    <property type="entry name" value="Dev_Signal_Modulators"/>
</dbReference>
<dbReference type="SMART" id="SM00179">
    <property type="entry name" value="EGF_CA"/>
    <property type="match status" value="2"/>
</dbReference>
<dbReference type="Proteomes" id="UP000694701">
    <property type="component" value="Unplaced"/>
</dbReference>
<feature type="disulfide bond" evidence="7">
    <location>
        <begin position="1183"/>
        <end position="1193"/>
    </location>
</feature>
<dbReference type="PANTHER" id="PTHR14949">
    <property type="entry name" value="EGF-LIKE-DOMAIN, MULTIPLE 7, 8"/>
    <property type="match status" value="1"/>
</dbReference>
<dbReference type="Gene3D" id="2.10.25.10">
    <property type="entry name" value="Laminin"/>
    <property type="match status" value="3"/>
</dbReference>
<name>A0A8C2G2Y5_CYPCA</name>
<sequence length="1268" mass="139488">MKHGFLEHKYSSNIFRLFLSRLHNTKCVIVGIFVVEIPECSLGGYTVLQSPYRSTRFSSQQLLHSALQELVCDHSLSPGWYQFQIFDKPARMPTKCVEVNQCGTQAPVWLSLAEGETLPRPLEVKQMTACATWQFLGSASKDCCLFRLPVTVRNCGDFYVYLLQPTQGCMGYCAEGNCASFIRLHKNGIFVNSPSELQPPSSAIPLIVAELSGSSVFLKCTFADSSGNSSLGYVVTWWRLSPEGTREELRKDTTIETFAFIELDGINLRLGDRIHCSCTSFFLESPDMQSLPVESEEFYAGIQVSVSISEDGREYELTVESTVPLPCSSERCALPLHLTSSNQGGKGLGVDLVLSSCEVELSQTPCHNGVCSQASVHYSAVTDIWNDGDRSTEIHIKPIISTNFLWNGYTPQSVQILVKDVPSAQCYTFTDPHIITFDGRSYDNYQIGTFVLYRSTARPFEVHVRQWECAGMTAHPTSCVCGFAARDGGYVVRYDMCNGLVGETRPRFSVKNGDLLKSGIHVTESYQGRKVTITFLSGAFVRADVAAWGMSLTVRAPGSDQGHTEGLCGTFDGKPMNDYHKEGGQSVEDSTSFINAWRLTPSSSLFDKIPIYESNSSLPEYCQCQQEKHQSSSSASPQSTDSSKCSSSTHIQSPSIIPTLDVTAEYMKSAQLHRETSIPPRRPTHYRPAQQSRTNTQRSQIQRRVINPQRSQSQRRVVNPQRSQTQRRVPSRSSRSSPKQPDLEESTYNFPEDHSSSNSPEPLVPSWPTESGLTESKARQLCEGTLRNSTVGLGCGHLLGEILEQALEMCVLDQQLKDDQTWIAATVPLLENECERRVLEDVGRRRENQDILASLRCPSLCSGNGQCTEWGCSCFPGFGSYDCSQVSDETPEITELENGGLCDVRYGVCSSVRVLGQGFKKSYKLKCEVVKEKIVDGEWSLDDARLVPASFQSSSSLECQLPVDDPQSFTTAHQPVLRWQIKVSNDGHSFSNAKILTLFDGTCQICTVSTSVICSLKNRTCNIDGLCYGEGDHSPSSPCLTCRPRLSTHSWSVAEKNEPPVFHTDQSSLKTFYGEDFVYQFSATDPEGSAVLFTLKSGPRNVVLSPAGLLIWKALTTKPVTFELAVTDDCSAETLAVSVHPCDCENGASCVTNINFPPGTGEYLCVCPAGLEGDRCEVDVDDCRSNPCFSGVCVDGLNSFTCHCPEGLTGVICDEDIDECLSAPCYPGVSCSNTMGSFLCGPCPDHLIGDGKTCSRTFISNTFSFMVK</sequence>
<proteinExistence type="predicted"/>
<dbReference type="CDD" id="cd00054">
    <property type="entry name" value="EGF_CA"/>
    <property type="match status" value="2"/>
</dbReference>
<dbReference type="Pfam" id="PF25776">
    <property type="entry name" value="Ig_VWDE"/>
    <property type="match status" value="1"/>
</dbReference>
<evidence type="ECO:0000256" key="7">
    <source>
        <dbReference type="PROSITE-ProRule" id="PRU00076"/>
    </source>
</evidence>
<evidence type="ECO:0000256" key="6">
    <source>
        <dbReference type="ARBA" id="ARBA00023180"/>
    </source>
</evidence>
<dbReference type="PROSITE" id="PS01187">
    <property type="entry name" value="EGF_CA"/>
    <property type="match status" value="2"/>
</dbReference>
<keyword evidence="4" id="KW-0175">Coiled coil</keyword>
<dbReference type="GO" id="GO:0005576">
    <property type="term" value="C:extracellular region"/>
    <property type="evidence" value="ECO:0007669"/>
    <property type="project" value="TreeGrafter"/>
</dbReference>
<feature type="disulfide bond" evidence="7">
    <location>
        <begin position="1167"/>
        <end position="1176"/>
    </location>
</feature>
<dbReference type="Pfam" id="PF00094">
    <property type="entry name" value="VWD"/>
    <property type="match status" value="1"/>
</dbReference>
<dbReference type="AlphaFoldDB" id="A0A8C2G2Y5"/>
<comment type="caution">
    <text evidence="7">Lacks conserved residue(s) required for the propagation of feature annotation.</text>
</comment>
<dbReference type="Pfam" id="PF00008">
    <property type="entry name" value="EGF"/>
    <property type="match status" value="1"/>
</dbReference>
<dbReference type="Gene3D" id="2.60.120.260">
    <property type="entry name" value="Galactose-binding domain-like"/>
    <property type="match status" value="1"/>
</dbReference>